<name>A0ABQ4PY88_9PROT</name>
<protein>
    <recommendedName>
        <fullName evidence="3">N-acetyltransferase domain-containing protein</fullName>
    </recommendedName>
</protein>
<evidence type="ECO:0000256" key="1">
    <source>
        <dbReference type="ARBA" id="ARBA00022679"/>
    </source>
</evidence>
<keyword evidence="1" id="KW-0808">Transferase</keyword>
<evidence type="ECO:0000256" key="2">
    <source>
        <dbReference type="ARBA" id="ARBA00023315"/>
    </source>
</evidence>
<dbReference type="PROSITE" id="PS51186">
    <property type="entry name" value="GNAT"/>
    <property type="match status" value="1"/>
</dbReference>
<dbReference type="Pfam" id="PF00583">
    <property type="entry name" value="Acetyltransf_1"/>
    <property type="match status" value="1"/>
</dbReference>
<dbReference type="RefSeq" id="WP_284361411.1">
    <property type="nucleotide sequence ID" value="NZ_BPFZ01000016.1"/>
</dbReference>
<dbReference type="Proteomes" id="UP001161064">
    <property type="component" value="Unassembled WGS sequence"/>
</dbReference>
<feature type="domain" description="N-acetyltransferase" evidence="3">
    <location>
        <begin position="4"/>
        <end position="173"/>
    </location>
</feature>
<evidence type="ECO:0000313" key="4">
    <source>
        <dbReference type="EMBL" id="GIU67988.1"/>
    </source>
</evidence>
<comment type="caution">
    <text evidence="4">The sequence shown here is derived from an EMBL/GenBank/DDBJ whole genome shotgun (WGS) entry which is preliminary data.</text>
</comment>
<gene>
    <name evidence="4" type="ORF">PsB1_2142</name>
</gene>
<reference evidence="4" key="2">
    <citation type="journal article" date="2023" name="ISME Commun">
        <title>Characterization of a bloom-associated alphaproteobacterial lineage, 'Candidatus Phycosocius': insights into freshwater algal-bacterial interactions.</title>
        <authorList>
            <person name="Tanabe Y."/>
            <person name="Yamaguchi H."/>
            <person name="Yoshida M."/>
            <person name="Kai A."/>
            <person name="Okazaki Y."/>
        </authorList>
    </citation>
    <scope>NUCLEOTIDE SEQUENCE</scope>
    <source>
        <strain evidence="4">BOTRYCO-1</strain>
    </source>
</reference>
<accession>A0ABQ4PY88</accession>
<proteinExistence type="predicted"/>
<dbReference type="InterPro" id="IPR050832">
    <property type="entry name" value="Bact_Acetyltransf"/>
</dbReference>
<dbReference type="PANTHER" id="PTHR43877">
    <property type="entry name" value="AMINOALKYLPHOSPHONATE N-ACETYLTRANSFERASE-RELATED-RELATED"/>
    <property type="match status" value="1"/>
</dbReference>
<reference evidence="4" key="1">
    <citation type="submission" date="2021-05" db="EMBL/GenBank/DDBJ databases">
        <authorList>
            <person name="Tanabe Y."/>
        </authorList>
    </citation>
    <scope>NUCLEOTIDE SEQUENCE</scope>
    <source>
        <strain evidence="4">BOTRYCO-1</strain>
    </source>
</reference>
<keyword evidence="5" id="KW-1185">Reference proteome</keyword>
<dbReference type="PANTHER" id="PTHR43877:SF2">
    <property type="entry name" value="AMINOALKYLPHOSPHONATE N-ACETYLTRANSFERASE-RELATED"/>
    <property type="match status" value="1"/>
</dbReference>
<evidence type="ECO:0000259" key="3">
    <source>
        <dbReference type="PROSITE" id="PS51186"/>
    </source>
</evidence>
<dbReference type="InterPro" id="IPR016181">
    <property type="entry name" value="Acyl_CoA_acyltransferase"/>
</dbReference>
<dbReference type="InterPro" id="IPR000182">
    <property type="entry name" value="GNAT_dom"/>
</dbReference>
<dbReference type="SUPFAM" id="SSF55729">
    <property type="entry name" value="Acyl-CoA N-acyltransferases (Nat)"/>
    <property type="match status" value="1"/>
</dbReference>
<sequence>MTDIEIKRAHAGQIEDIVGLLQRAYRGEESRQGWTSEADLIDGDRSTPEEITALMHDPEQILLVANSVSQGLMGCVAIKRLDRTQDFTSMTKCLFGKFAVEPKAQGSGIGKKLLAAAEAAARTNFRAHKMQMTVVEQRHELIEFYKRRGYCATGNHILMTDIHDDPTMTKGHDLVLLEFEKDLKSYNSVLHTP</sequence>
<dbReference type="Gene3D" id="3.40.630.30">
    <property type="match status" value="1"/>
</dbReference>
<dbReference type="CDD" id="cd04301">
    <property type="entry name" value="NAT_SF"/>
    <property type="match status" value="1"/>
</dbReference>
<evidence type="ECO:0000313" key="5">
    <source>
        <dbReference type="Proteomes" id="UP001161064"/>
    </source>
</evidence>
<organism evidence="4 5">
    <name type="scientific">Candidatus Phycosocius spiralis</name>
    <dbReference type="NCBI Taxonomy" id="2815099"/>
    <lineage>
        <taxon>Bacteria</taxon>
        <taxon>Pseudomonadati</taxon>
        <taxon>Pseudomonadota</taxon>
        <taxon>Alphaproteobacteria</taxon>
        <taxon>Caulobacterales</taxon>
        <taxon>Caulobacterales incertae sedis</taxon>
        <taxon>Candidatus Phycosocius</taxon>
    </lineage>
</organism>
<keyword evidence="2" id="KW-0012">Acyltransferase</keyword>
<dbReference type="EMBL" id="BPFZ01000016">
    <property type="protein sequence ID" value="GIU67988.1"/>
    <property type="molecule type" value="Genomic_DNA"/>
</dbReference>